<feature type="signal peptide" evidence="7">
    <location>
        <begin position="1"/>
        <end position="24"/>
    </location>
</feature>
<dbReference type="SUPFAM" id="SSF53474">
    <property type="entry name" value="alpha/beta-Hydrolases"/>
    <property type="match status" value="1"/>
</dbReference>
<name>A0ABD3T4R5_SINWO</name>
<sequence length="479" mass="55036">MKMSILIAVCFLSCLPLFESKGSAFYNVYPHKFPKISHRFGVDPGQPLFLTPYIESGQIEKARQLSRVGPLGEVNLESYSGFFTVNKTYNSNMFFWFFPAQENPENAPVVLWLQGGPGGSSLFGLFVEHGPLMVTKDGKVMLRDITWNKKYSMIYIDNPVGTGYSFTEVDAGYATNEADVGRDLYSCLYQFFTVFSEYQKNDFYATGESYAGKYVPAISYYIHMKNPTAAMKINLKGMAIGDGLTDPETMMSEYATFLYSVGLLDENQRAYFQSMTDMAVAYIRDKQFLKAFQIFDSLFNGYLIKYPSYMYNVTGTKNYYNFLLTEKPADFNYYGSFITSPEVRRSIHVGNLTYNDVQEVKKHLLNDVMDTVKPWVSVLMENYKVMFYSGQLDIIIAVPLTEAFILSIPWSGQDMYRTVDKQIWKINPNDTEVAGYVRQVKNFYQVIVRGAGHILPYDQPERGWDMIQRFIEDRSFSRQ</sequence>
<evidence type="ECO:0000256" key="3">
    <source>
        <dbReference type="ARBA" id="ARBA00022670"/>
    </source>
</evidence>
<dbReference type="PRINTS" id="PR00724">
    <property type="entry name" value="CRBOXYPTASEC"/>
</dbReference>
<accession>A0ABD3T4R5</accession>
<gene>
    <name evidence="8" type="ORF">ACJMK2_023537</name>
</gene>
<dbReference type="PANTHER" id="PTHR11802">
    <property type="entry name" value="SERINE PROTEASE FAMILY S10 SERINE CARBOXYPEPTIDASE"/>
    <property type="match status" value="1"/>
</dbReference>
<dbReference type="Proteomes" id="UP001634394">
    <property type="component" value="Unassembled WGS sequence"/>
</dbReference>
<evidence type="ECO:0000313" key="8">
    <source>
        <dbReference type="EMBL" id="KAL3831837.1"/>
    </source>
</evidence>
<dbReference type="AlphaFoldDB" id="A0ABD3T4R5"/>
<dbReference type="EMBL" id="JBJQND010000019">
    <property type="protein sequence ID" value="KAL3831837.1"/>
    <property type="molecule type" value="Genomic_DNA"/>
</dbReference>
<dbReference type="GO" id="GO:0006508">
    <property type="term" value="P:proteolysis"/>
    <property type="evidence" value="ECO:0007669"/>
    <property type="project" value="UniProtKB-KW"/>
</dbReference>
<evidence type="ECO:0000256" key="4">
    <source>
        <dbReference type="ARBA" id="ARBA00022729"/>
    </source>
</evidence>
<feature type="chain" id="PRO_5044821366" description="Serine carboxypeptidase CPVL" evidence="7">
    <location>
        <begin position="25"/>
        <end position="479"/>
    </location>
</feature>
<comment type="similarity">
    <text evidence="1">Belongs to the peptidase S10 family.</text>
</comment>
<evidence type="ECO:0000256" key="2">
    <source>
        <dbReference type="ARBA" id="ARBA00022645"/>
    </source>
</evidence>
<dbReference type="InterPro" id="IPR001563">
    <property type="entry name" value="Peptidase_S10"/>
</dbReference>
<evidence type="ECO:0000256" key="7">
    <source>
        <dbReference type="SAM" id="SignalP"/>
    </source>
</evidence>
<evidence type="ECO:0000313" key="9">
    <source>
        <dbReference type="Proteomes" id="UP001634394"/>
    </source>
</evidence>
<evidence type="ECO:0000256" key="1">
    <source>
        <dbReference type="ARBA" id="ARBA00009431"/>
    </source>
</evidence>
<keyword evidence="9" id="KW-1185">Reference proteome</keyword>
<dbReference type="FunFam" id="3.40.50.1820:FF:000096">
    <property type="entry name" value="Carboxypeptidase vitellogenic-like"/>
    <property type="match status" value="1"/>
</dbReference>
<keyword evidence="2" id="KW-0121">Carboxypeptidase</keyword>
<organism evidence="8 9">
    <name type="scientific">Sinanodonta woodiana</name>
    <name type="common">Chinese pond mussel</name>
    <name type="synonym">Anodonta woodiana</name>
    <dbReference type="NCBI Taxonomy" id="1069815"/>
    <lineage>
        <taxon>Eukaryota</taxon>
        <taxon>Metazoa</taxon>
        <taxon>Spiralia</taxon>
        <taxon>Lophotrochozoa</taxon>
        <taxon>Mollusca</taxon>
        <taxon>Bivalvia</taxon>
        <taxon>Autobranchia</taxon>
        <taxon>Heteroconchia</taxon>
        <taxon>Palaeoheterodonta</taxon>
        <taxon>Unionida</taxon>
        <taxon>Unionoidea</taxon>
        <taxon>Unionidae</taxon>
        <taxon>Unioninae</taxon>
        <taxon>Sinanodonta</taxon>
    </lineage>
</organism>
<dbReference type="InterPro" id="IPR029058">
    <property type="entry name" value="AB_hydrolase_fold"/>
</dbReference>
<keyword evidence="6" id="KW-0325">Glycoprotein</keyword>
<evidence type="ECO:0008006" key="10">
    <source>
        <dbReference type="Google" id="ProtNLM"/>
    </source>
</evidence>
<dbReference type="GO" id="GO:0004180">
    <property type="term" value="F:carboxypeptidase activity"/>
    <property type="evidence" value="ECO:0007669"/>
    <property type="project" value="UniProtKB-KW"/>
</dbReference>
<protein>
    <recommendedName>
        <fullName evidence="10">Serine carboxypeptidase CPVL</fullName>
    </recommendedName>
</protein>
<dbReference type="PANTHER" id="PTHR11802:SF472">
    <property type="entry name" value="SERINE CARBOXYPEPTIDASE CPVL-RELATED"/>
    <property type="match status" value="1"/>
</dbReference>
<comment type="caution">
    <text evidence="8">The sequence shown here is derived from an EMBL/GenBank/DDBJ whole genome shotgun (WGS) entry which is preliminary data.</text>
</comment>
<keyword evidence="3" id="KW-0645">Protease</keyword>
<evidence type="ECO:0000256" key="5">
    <source>
        <dbReference type="ARBA" id="ARBA00022801"/>
    </source>
</evidence>
<proteinExistence type="inferred from homology"/>
<keyword evidence="4 7" id="KW-0732">Signal</keyword>
<keyword evidence="5" id="KW-0378">Hydrolase</keyword>
<evidence type="ECO:0000256" key="6">
    <source>
        <dbReference type="ARBA" id="ARBA00023180"/>
    </source>
</evidence>
<dbReference type="Gene3D" id="3.40.50.1820">
    <property type="entry name" value="alpha/beta hydrolase"/>
    <property type="match status" value="1"/>
</dbReference>
<reference evidence="8 9" key="1">
    <citation type="submission" date="2024-11" db="EMBL/GenBank/DDBJ databases">
        <title>Chromosome-level genome assembly of the freshwater bivalve Anodonta woodiana.</title>
        <authorList>
            <person name="Chen X."/>
        </authorList>
    </citation>
    <scope>NUCLEOTIDE SEQUENCE [LARGE SCALE GENOMIC DNA]</scope>
    <source>
        <strain evidence="8">MN2024</strain>
        <tissue evidence="8">Gills</tissue>
    </source>
</reference>
<dbReference type="Pfam" id="PF00450">
    <property type="entry name" value="Peptidase_S10"/>
    <property type="match status" value="1"/>
</dbReference>